<dbReference type="InterPro" id="IPR051783">
    <property type="entry name" value="NAD(P)-dependent_oxidoreduct"/>
</dbReference>
<organism evidence="4 5">
    <name type="scientific">Sphingomonas glacialis</name>
    <dbReference type="NCBI Taxonomy" id="658225"/>
    <lineage>
        <taxon>Bacteria</taxon>
        <taxon>Pseudomonadati</taxon>
        <taxon>Pseudomonadota</taxon>
        <taxon>Alphaproteobacteria</taxon>
        <taxon>Sphingomonadales</taxon>
        <taxon>Sphingomonadaceae</taxon>
        <taxon>Sphingomonas</taxon>
    </lineage>
</organism>
<dbReference type="CDD" id="cd05228">
    <property type="entry name" value="AR_FR_like_1_SDR_e"/>
    <property type="match status" value="1"/>
</dbReference>
<dbReference type="SUPFAM" id="SSF51735">
    <property type="entry name" value="NAD(P)-binding Rossmann-fold domains"/>
    <property type="match status" value="1"/>
</dbReference>
<proteinExistence type="predicted"/>
<dbReference type="InterPro" id="IPR036291">
    <property type="entry name" value="NAD(P)-bd_dom_sf"/>
</dbReference>
<gene>
    <name evidence="4" type="ORF">EAH76_10120</name>
</gene>
<evidence type="ECO:0000256" key="1">
    <source>
        <dbReference type="SAM" id="MobiDB-lite"/>
    </source>
</evidence>
<feature type="region of interest" description="Disordered" evidence="1">
    <location>
        <begin position="123"/>
        <end position="147"/>
    </location>
</feature>
<dbReference type="GO" id="GO:0004029">
    <property type="term" value="F:aldehyde dehydrogenase (NAD+) activity"/>
    <property type="evidence" value="ECO:0007669"/>
    <property type="project" value="TreeGrafter"/>
</dbReference>
<dbReference type="OrthoDB" id="9801785at2"/>
<keyword evidence="5" id="KW-1185">Reference proteome</keyword>
<comment type="caution">
    <text evidence="4">The sequence shown here is derived from an EMBL/GenBank/DDBJ whole genome shotgun (WGS) entry which is preliminary data.</text>
</comment>
<name>A0A502FZE6_9SPHN</name>
<evidence type="ECO:0000256" key="2">
    <source>
        <dbReference type="SAM" id="Phobius"/>
    </source>
</evidence>
<dbReference type="InterPro" id="IPR001509">
    <property type="entry name" value="Epimerase_deHydtase"/>
</dbReference>
<feature type="transmembrane region" description="Helical" evidence="2">
    <location>
        <begin position="6"/>
        <end position="26"/>
    </location>
</feature>
<reference evidence="4 5" key="1">
    <citation type="journal article" date="2019" name="Environ. Microbiol.">
        <title>Species interactions and distinct microbial communities in high Arctic permafrost affected cryosols are associated with the CH4 and CO2 gas fluxes.</title>
        <authorList>
            <person name="Altshuler I."/>
            <person name="Hamel J."/>
            <person name="Turney S."/>
            <person name="Magnuson E."/>
            <person name="Levesque R."/>
            <person name="Greer C."/>
            <person name="Whyte L.G."/>
        </authorList>
    </citation>
    <scope>NUCLEOTIDE SEQUENCE [LARGE SCALE GENOMIC DNA]</scope>
    <source>
        <strain evidence="4 5">E6.1</strain>
    </source>
</reference>
<keyword evidence="2" id="KW-1133">Transmembrane helix</keyword>
<dbReference type="GO" id="GO:0005737">
    <property type="term" value="C:cytoplasm"/>
    <property type="evidence" value="ECO:0007669"/>
    <property type="project" value="TreeGrafter"/>
</dbReference>
<feature type="domain" description="NAD-dependent epimerase/dehydratase" evidence="3">
    <location>
        <begin position="7"/>
        <end position="238"/>
    </location>
</feature>
<dbReference type="PANTHER" id="PTHR48079">
    <property type="entry name" value="PROTEIN YEEZ"/>
    <property type="match status" value="1"/>
</dbReference>
<dbReference type="EMBL" id="RCZC01000002">
    <property type="protein sequence ID" value="TPG54938.1"/>
    <property type="molecule type" value="Genomic_DNA"/>
</dbReference>
<accession>A0A502FZE6</accession>
<dbReference type="RefSeq" id="WP_140850077.1">
    <property type="nucleotide sequence ID" value="NZ_RCZC01000002.1"/>
</dbReference>
<dbReference type="InterPro" id="IPR017829">
    <property type="entry name" value="Hopanoid-assoc_sugar_epimerase"/>
</dbReference>
<sequence length="337" mass="35752">MADADIILVTGVSGFVGSAVALKLAASGARVRGLVRASSARTNLHDFPGELVEGDARDPVAMARAMAGVRQLYHVAADYRIWARDPEEIVRNNRASAATVMEAALAAGVERIVYTSSVATLLPGDHKSSGGRPSDETRPATPEQAVGAYKRSKVVAERLVEAMVAEQGLPAVIVNPSTPIGARDARPTPTGRIIVEAASGRMPAFVESGLNLVHVDDVADGHIAAMAKGRIGERYVLGGQDVALREMLATVAGIVGRKPPTVRIPRAPLFPLAWVNEQVARVTGKDPFLTLDSLRMAAHDMYYSSAKAEVELGYRARPYREALAEAIAWFAQAGMLA</sequence>
<dbReference type="NCBIfam" id="TIGR03466">
    <property type="entry name" value="HpnA"/>
    <property type="match status" value="1"/>
</dbReference>
<evidence type="ECO:0000313" key="4">
    <source>
        <dbReference type="EMBL" id="TPG54938.1"/>
    </source>
</evidence>
<evidence type="ECO:0000313" key="5">
    <source>
        <dbReference type="Proteomes" id="UP000319931"/>
    </source>
</evidence>
<keyword evidence="2" id="KW-0472">Membrane</keyword>
<dbReference type="PANTHER" id="PTHR48079:SF6">
    <property type="entry name" value="NAD(P)-BINDING DOMAIN-CONTAINING PROTEIN-RELATED"/>
    <property type="match status" value="1"/>
</dbReference>
<dbReference type="Proteomes" id="UP000319931">
    <property type="component" value="Unassembled WGS sequence"/>
</dbReference>
<dbReference type="Pfam" id="PF01370">
    <property type="entry name" value="Epimerase"/>
    <property type="match status" value="1"/>
</dbReference>
<dbReference type="AlphaFoldDB" id="A0A502FZE6"/>
<feature type="compositionally biased region" description="Basic and acidic residues" evidence="1">
    <location>
        <begin position="124"/>
        <end position="138"/>
    </location>
</feature>
<dbReference type="Gene3D" id="3.40.50.720">
    <property type="entry name" value="NAD(P)-binding Rossmann-like Domain"/>
    <property type="match status" value="1"/>
</dbReference>
<evidence type="ECO:0000259" key="3">
    <source>
        <dbReference type="Pfam" id="PF01370"/>
    </source>
</evidence>
<protein>
    <submittedName>
        <fullName evidence="4">NAD-dependent epimerase/dehydratase family protein</fullName>
    </submittedName>
</protein>
<keyword evidence="2" id="KW-0812">Transmembrane</keyword>